<dbReference type="GO" id="GO:0032259">
    <property type="term" value="P:methylation"/>
    <property type="evidence" value="ECO:0007669"/>
    <property type="project" value="UniProtKB-KW"/>
</dbReference>
<dbReference type="RefSeq" id="WP_013253216.1">
    <property type="nucleotide sequence ID" value="NC_014364.1"/>
</dbReference>
<dbReference type="Pfam" id="PF02574">
    <property type="entry name" value="S-methyl_trans"/>
    <property type="match status" value="1"/>
</dbReference>
<dbReference type="PANTHER" id="PTHR45833">
    <property type="entry name" value="METHIONINE SYNTHASE"/>
    <property type="match status" value="1"/>
</dbReference>
<evidence type="ECO:0000256" key="1">
    <source>
        <dbReference type="ARBA" id="ARBA00001700"/>
    </source>
</evidence>
<feature type="binding site" evidence="21">
    <location>
        <position position="774"/>
    </location>
    <ligand>
        <name>methylcob(III)alamin</name>
        <dbReference type="ChEBI" id="CHEBI:28115"/>
    </ligand>
</feature>
<dbReference type="PROSITE" id="PS50970">
    <property type="entry name" value="HCY"/>
    <property type="match status" value="1"/>
</dbReference>
<dbReference type="InterPro" id="IPR000489">
    <property type="entry name" value="Pterin-binding_dom"/>
</dbReference>
<feature type="domain" description="AdoMet activation" evidence="26">
    <location>
        <begin position="896"/>
        <end position="1156"/>
    </location>
</feature>
<dbReference type="GO" id="GO:0008270">
    <property type="term" value="F:zinc ion binding"/>
    <property type="evidence" value="ECO:0007669"/>
    <property type="project" value="UniProtKB-UniRule"/>
</dbReference>
<feature type="binding site" evidence="21">
    <location>
        <position position="943"/>
    </location>
    <ligand>
        <name>S-adenosyl-L-methionine</name>
        <dbReference type="ChEBI" id="CHEBI:59789"/>
    </ligand>
</feature>
<dbReference type="InterPro" id="IPR036589">
    <property type="entry name" value="HCY_dom_sf"/>
</dbReference>
<feature type="compositionally biased region" description="Polar residues" evidence="23">
    <location>
        <begin position="865"/>
        <end position="875"/>
    </location>
</feature>
<dbReference type="Pfam" id="PF02965">
    <property type="entry name" value="Met_synt_B12"/>
    <property type="match status" value="1"/>
</dbReference>
<dbReference type="FunFam" id="3.20.20.20:FF:000007">
    <property type="entry name" value="Methionine synthase"/>
    <property type="match status" value="1"/>
</dbReference>
<keyword evidence="30" id="KW-1185">Reference proteome</keyword>
<feature type="binding site" evidence="20 22">
    <location>
        <position position="224"/>
    </location>
    <ligand>
        <name>Zn(2+)</name>
        <dbReference type="ChEBI" id="CHEBI:29105"/>
    </ligand>
</feature>
<evidence type="ECO:0000256" key="14">
    <source>
        <dbReference type="ARBA" id="ARBA00022737"/>
    </source>
</evidence>
<dbReference type="InterPro" id="IPR004223">
    <property type="entry name" value="VitB12-dep_Met_synth_activ_dom"/>
</dbReference>
<evidence type="ECO:0000256" key="2">
    <source>
        <dbReference type="ARBA" id="ARBA00001947"/>
    </source>
</evidence>
<feature type="binding site" evidence="20 22">
    <location>
        <position position="290"/>
    </location>
    <ligand>
        <name>Zn(2+)</name>
        <dbReference type="ChEBI" id="CHEBI:29105"/>
    </ligand>
</feature>
<feature type="domain" description="B12-binding N-terminal" evidence="28">
    <location>
        <begin position="622"/>
        <end position="715"/>
    </location>
</feature>
<evidence type="ECO:0000259" key="26">
    <source>
        <dbReference type="PROSITE" id="PS50974"/>
    </source>
</evidence>
<dbReference type="PROSITE" id="PS50974">
    <property type="entry name" value="ADOMET_ACTIVATION"/>
    <property type="match status" value="1"/>
</dbReference>
<dbReference type="GO" id="GO:0046653">
    <property type="term" value="P:tetrahydrofolate metabolic process"/>
    <property type="evidence" value="ECO:0007669"/>
    <property type="project" value="TreeGrafter"/>
</dbReference>
<dbReference type="PANTHER" id="PTHR45833:SF1">
    <property type="entry name" value="METHIONINE SYNTHASE"/>
    <property type="match status" value="1"/>
</dbReference>
<evidence type="ECO:0000313" key="30">
    <source>
        <dbReference type="Proteomes" id="UP000002318"/>
    </source>
</evidence>
<accession>E1RBM2</accession>
<comment type="domain">
    <text evidence="19">Modular enzyme with four functionally distinct domains. The isolated Hcy-binding domain catalyzes methyl transfer from free methylcobalamin to homocysteine. The Hcy-binding domain in association with the pterin-binding domain catalyzes the methylation of cob(I)alamin by methyltetrahydrofolate and the methylation of homocysteine. The B12-binding domain binds the cofactor. The AdoMet activation domain binds S-adenosyl-L-methionine. Under aerobic conditions cob(I)alamin can be converted to inactive cob(II)alamin. Reductive methylation by S-adenosyl-L-methionine and flavodoxin regenerates methylcobalamin.</text>
</comment>
<dbReference type="PROSITE" id="PS51332">
    <property type="entry name" value="B12_BINDING"/>
    <property type="match status" value="1"/>
</dbReference>
<comment type="cofactor">
    <cofactor evidence="3 19 20">
        <name>methylcob(III)alamin</name>
        <dbReference type="ChEBI" id="CHEBI:28115"/>
    </cofactor>
</comment>
<dbReference type="OrthoDB" id="9803687at2"/>
<dbReference type="Gene3D" id="1.10.1240.10">
    <property type="entry name" value="Methionine synthase domain"/>
    <property type="match status" value="1"/>
</dbReference>
<evidence type="ECO:0000256" key="22">
    <source>
        <dbReference type="PROSITE-ProRule" id="PRU00333"/>
    </source>
</evidence>
<dbReference type="InterPro" id="IPR006158">
    <property type="entry name" value="Cobalamin-bd"/>
</dbReference>
<feature type="domain" description="Hcy-binding" evidence="24">
    <location>
        <begin position="3"/>
        <end position="305"/>
    </location>
</feature>
<dbReference type="HOGENOM" id="CLU_004914_4_0_12"/>
<dbReference type="UniPathway" id="UPA00051">
    <property type="reaction ID" value="UER00081"/>
</dbReference>
<dbReference type="eggNOG" id="COG0646">
    <property type="taxonomic scope" value="Bacteria"/>
</dbReference>
<dbReference type="InterPro" id="IPR036724">
    <property type="entry name" value="Cobalamin-bd_sf"/>
</dbReference>
<dbReference type="InterPro" id="IPR037010">
    <property type="entry name" value="VitB12-dep_Met_synth_activ_sf"/>
</dbReference>
<feature type="domain" description="Pterin-binding" evidence="25">
    <location>
        <begin position="337"/>
        <end position="592"/>
    </location>
</feature>
<dbReference type="SUPFAM" id="SSF47644">
    <property type="entry name" value="Methionine synthase domain"/>
    <property type="match status" value="1"/>
</dbReference>
<evidence type="ECO:0000256" key="9">
    <source>
        <dbReference type="ARBA" id="ARBA00022605"/>
    </source>
</evidence>
<dbReference type="GO" id="GO:0008705">
    <property type="term" value="F:methionine synthase activity"/>
    <property type="evidence" value="ECO:0007669"/>
    <property type="project" value="UniProtKB-UniRule"/>
</dbReference>
<evidence type="ECO:0000259" key="24">
    <source>
        <dbReference type="PROSITE" id="PS50970"/>
    </source>
</evidence>
<feature type="binding site" evidence="20 22">
    <location>
        <position position="291"/>
    </location>
    <ligand>
        <name>Zn(2+)</name>
        <dbReference type="ChEBI" id="CHEBI:29105"/>
    </ligand>
</feature>
<dbReference type="PROSITE" id="PS50972">
    <property type="entry name" value="PTERIN_BINDING"/>
    <property type="match status" value="1"/>
</dbReference>
<sequence>MAQADFRSLLGKRIIIFDGAMGTSIQALEIPDAAWEGKAGCNEILNKTAPEYIDAIHDSFLAAGADVVETNSFGATSIVLDDYDLASQSADLNRRAAEIARKAAGRHTSADRPRFVAGSMGPGTKLPTLGHITFDELYTAFRKQADALLEGGADLLVVETSQDLLQTKAAVIAAGDSAAQSGRDIPIIASVTVEQSGTMLMGSDLSAVVATLHPLRTDLIGINCAVGPDLMGPNLEQLASIYNGPIFCMPNAGLPEMKDGKTVYSLGPVQFAEIMAGYLARFHIAVAGGCCGTTPEYIRQLALRAEKMRPVPAPTSPMRPVLSSLFSAQPMIQEPAPFLIAEQANSNGSKVFRGMIDQEDWDAAADFLLDQTGYGAHAADLCVAVPGRNERSDMLNILNGAAARNRLPFVIDSTDPQVIETALKAIGGRPLINSINLEAGEEHAQKVFALAARYGAAIICLTIDEEGMAKTVEKKVAIARRLAAIARHAGLRNEDLVFDPLTFTLGSGDESLRSAGTESIRALSAIKEAVPGCLTVMGVSNISFGLAAPARRVLNSLFLSEAVSAGLDMAIVNPKKIRPVAALDPEARKAALDLIYHNEDGSALLRYLELFEKGKGISEEENKEKEQSLPPQELLRSRVIAGSKDRLEEIINRCLETTAAGDIINEILIPAMGIVGERFGKGEMQLPFVLQSAEVMKRSVSILEPHMEKGDSVSKRGTVILATVAGDVHDIGKNLVDIILSNNGYLVKNLGIKIGIDTIIKAAEEEKATAVGMSGLLVKSTAIMKSNLEEMKRRKLRLPVLLGGAALTPAFVEGQCRPAAPAEVYYCKDAFDALKALDSLKKAKGSAGSGQEADRGVVPAAPITPASNTPAPASTDTRKNTRPAPSPAQTARSAHGSHAPQAAEVCTCTECRPAGSPGPLPPPFFGARYGEGFDLHEIFETIDRRTLFRGRWGYKRGKMEQSAYEALIETEVLPKFEALKKLIIEEGLFVPHVRYGFFRCSREGDRLTVEQTGKKPCYLPFARLPQEKGGCLADRFPEEGGILPLQIVTLGEGPAQKSHLIYSEDRYGDYLRFHGLAAEATDALAALVHKSIDTLLFPSGTRTKRYSFGYPCCPDLEANRTIGALLDAASIGIGFTESGQMLPELSTSAVIVPYGL</sequence>
<evidence type="ECO:0000256" key="21">
    <source>
        <dbReference type="PIRSR" id="PIRSR000381-2"/>
    </source>
</evidence>
<dbReference type="KEGG" id="ssm:Spirs_0608"/>
<comment type="cofactor">
    <cofactor evidence="2 19 22">
        <name>Zn(2+)</name>
        <dbReference type="ChEBI" id="CHEBI:29105"/>
    </cofactor>
</comment>
<dbReference type="EMBL" id="CP002116">
    <property type="protein sequence ID" value="ADK79752.1"/>
    <property type="molecule type" value="Genomic_DNA"/>
</dbReference>
<dbReference type="STRING" id="573413.Spirs_0608"/>
<evidence type="ECO:0000256" key="12">
    <source>
        <dbReference type="ARBA" id="ARBA00022691"/>
    </source>
</evidence>
<dbReference type="GO" id="GO:0050667">
    <property type="term" value="P:homocysteine metabolic process"/>
    <property type="evidence" value="ECO:0007669"/>
    <property type="project" value="TreeGrafter"/>
</dbReference>
<keyword evidence="16 19" id="KW-0486">Methionine biosynthesis</keyword>
<organism evidence="29 30">
    <name type="scientific">Sediminispirochaeta smaragdinae (strain DSM 11293 / JCM 15392 / SEBR 4228)</name>
    <name type="common">Spirochaeta smaragdinae</name>
    <dbReference type="NCBI Taxonomy" id="573413"/>
    <lineage>
        <taxon>Bacteria</taxon>
        <taxon>Pseudomonadati</taxon>
        <taxon>Spirochaetota</taxon>
        <taxon>Spirochaetia</taxon>
        <taxon>Spirochaetales</taxon>
        <taxon>Spirochaetaceae</taxon>
        <taxon>Sediminispirochaeta</taxon>
    </lineage>
</organism>
<protein>
    <recommendedName>
        <fullName evidence="7 19">Methionine synthase</fullName>
        <ecNumber evidence="6 19">2.1.1.13</ecNumber>
    </recommendedName>
    <alternativeName>
        <fullName evidence="19">5-methyltetrahydrofolate--homocysteine methyltransferase</fullName>
    </alternativeName>
</protein>
<evidence type="ECO:0000256" key="20">
    <source>
        <dbReference type="PIRSR" id="PIRSR000381-1"/>
    </source>
</evidence>
<evidence type="ECO:0000313" key="29">
    <source>
        <dbReference type="EMBL" id="ADK79752.1"/>
    </source>
</evidence>
<keyword evidence="15 19" id="KW-0862">Zinc</keyword>
<dbReference type="GO" id="GO:0005829">
    <property type="term" value="C:cytosol"/>
    <property type="evidence" value="ECO:0007669"/>
    <property type="project" value="TreeGrafter"/>
</dbReference>
<evidence type="ECO:0000256" key="16">
    <source>
        <dbReference type="ARBA" id="ARBA00023167"/>
    </source>
</evidence>
<dbReference type="InterPro" id="IPR003759">
    <property type="entry name" value="Cbl-bd_cap"/>
</dbReference>
<dbReference type="eggNOG" id="COG1410">
    <property type="taxonomic scope" value="Bacteria"/>
</dbReference>
<gene>
    <name evidence="29" type="ordered locus">Spirs_0608</name>
</gene>
<dbReference type="Pfam" id="PF02310">
    <property type="entry name" value="B12-binding"/>
    <property type="match status" value="1"/>
</dbReference>
<comment type="catalytic activity">
    <reaction evidence="1 19">
        <text>(6S)-5-methyl-5,6,7,8-tetrahydrofolate + L-homocysteine = (6S)-5,6,7,8-tetrahydrofolate + L-methionine</text>
        <dbReference type="Rhea" id="RHEA:11172"/>
        <dbReference type="ChEBI" id="CHEBI:18608"/>
        <dbReference type="ChEBI" id="CHEBI:57453"/>
        <dbReference type="ChEBI" id="CHEBI:57844"/>
        <dbReference type="ChEBI" id="CHEBI:58199"/>
        <dbReference type="EC" id="2.1.1.13"/>
    </reaction>
</comment>
<feature type="binding site" evidence="21">
    <location>
        <position position="1105"/>
    </location>
    <ligand>
        <name>S-adenosyl-L-methionine</name>
        <dbReference type="ChEBI" id="CHEBI:59789"/>
    </ligand>
</feature>
<keyword evidence="14" id="KW-0677">Repeat</keyword>
<proteinExistence type="inferred from homology"/>
<evidence type="ECO:0000259" key="25">
    <source>
        <dbReference type="PROSITE" id="PS50972"/>
    </source>
</evidence>
<evidence type="ECO:0000256" key="18">
    <source>
        <dbReference type="ARBA" id="ARBA00025552"/>
    </source>
</evidence>
<dbReference type="Gene3D" id="3.20.20.330">
    <property type="entry name" value="Homocysteine-binding-like domain"/>
    <property type="match status" value="1"/>
</dbReference>
<evidence type="ECO:0000256" key="13">
    <source>
        <dbReference type="ARBA" id="ARBA00022723"/>
    </source>
</evidence>
<feature type="binding site" description="axial binding residue" evidence="20">
    <location>
        <position position="729"/>
    </location>
    <ligand>
        <name>methylcob(III)alamin</name>
        <dbReference type="ChEBI" id="CHEBI:28115"/>
    </ligand>
    <ligandPart>
        <name>Co</name>
        <dbReference type="ChEBI" id="CHEBI:27638"/>
    </ligandPart>
</feature>
<dbReference type="Gene3D" id="3.10.196.10">
    <property type="entry name" value="Vitamin B12-dependent methionine synthase, activation domain"/>
    <property type="match status" value="1"/>
</dbReference>
<dbReference type="Pfam" id="PF00809">
    <property type="entry name" value="Pterin_bind"/>
    <property type="match status" value="1"/>
</dbReference>
<dbReference type="SUPFAM" id="SSF51717">
    <property type="entry name" value="Dihydropteroate synthetase-like"/>
    <property type="match status" value="1"/>
</dbReference>
<dbReference type="Pfam" id="PF02607">
    <property type="entry name" value="B12-binding_2"/>
    <property type="match status" value="1"/>
</dbReference>
<evidence type="ECO:0000256" key="19">
    <source>
        <dbReference type="PIRNR" id="PIRNR000381"/>
    </source>
</evidence>
<dbReference type="InterPro" id="IPR050554">
    <property type="entry name" value="Met_Synthase/Corrinoid"/>
</dbReference>
<evidence type="ECO:0000259" key="28">
    <source>
        <dbReference type="PROSITE" id="PS51337"/>
    </source>
</evidence>
<dbReference type="SUPFAM" id="SSF52242">
    <property type="entry name" value="Cobalamin (vitamin B12)-binding domain"/>
    <property type="match status" value="1"/>
</dbReference>
<keyword evidence="12 19" id="KW-0949">S-adenosyl-L-methionine</keyword>
<feature type="binding site" evidence="21">
    <location>
        <begin position="726"/>
        <end position="730"/>
    </location>
    <ligand>
        <name>methylcob(III)alamin</name>
        <dbReference type="ChEBI" id="CHEBI:28115"/>
    </ligand>
</feature>
<dbReference type="AlphaFoldDB" id="E1RBM2"/>
<dbReference type="SUPFAM" id="SSF56507">
    <property type="entry name" value="Methionine synthase activation domain-like"/>
    <property type="match status" value="1"/>
</dbReference>
<comment type="function">
    <text evidence="18 19">Catalyzes the transfer of a methyl group from methyl-cobalamin to homocysteine, yielding enzyme-bound cob(I)alamin and methionine. Subsequently, remethylates the cofactor using methyltetrahydrofolate.</text>
</comment>
<evidence type="ECO:0000256" key="17">
    <source>
        <dbReference type="ARBA" id="ARBA00023285"/>
    </source>
</evidence>
<dbReference type="SMART" id="SM01018">
    <property type="entry name" value="B12-binding_2"/>
    <property type="match status" value="1"/>
</dbReference>
<evidence type="ECO:0000259" key="27">
    <source>
        <dbReference type="PROSITE" id="PS51332"/>
    </source>
</evidence>
<comment type="similarity">
    <text evidence="5">Belongs to the vitamin-B12 dependent methionine synthase family.</text>
</comment>
<dbReference type="Gene3D" id="3.20.20.20">
    <property type="entry name" value="Dihydropteroate synthase-like"/>
    <property type="match status" value="1"/>
</dbReference>
<evidence type="ECO:0000256" key="15">
    <source>
        <dbReference type="ARBA" id="ARBA00022833"/>
    </source>
</evidence>
<comment type="pathway">
    <text evidence="4 19">Amino-acid biosynthesis; L-methionine biosynthesis via de novo pathway; L-methionine from L-homocysteine (MetH route): step 1/1.</text>
</comment>
<keyword evidence="8 19" id="KW-0489">Methyltransferase</keyword>
<feature type="domain" description="B12-binding" evidence="27">
    <location>
        <begin position="716"/>
        <end position="851"/>
    </location>
</feature>
<evidence type="ECO:0000256" key="6">
    <source>
        <dbReference type="ARBA" id="ARBA00012032"/>
    </source>
</evidence>
<evidence type="ECO:0000256" key="4">
    <source>
        <dbReference type="ARBA" id="ARBA00005178"/>
    </source>
</evidence>
<keyword evidence="13 19" id="KW-0479">Metal-binding</keyword>
<dbReference type="FunFam" id="3.20.20.330:FF:000001">
    <property type="entry name" value="Methionine synthase"/>
    <property type="match status" value="1"/>
</dbReference>
<keyword evidence="9 19" id="KW-0028">Amino-acid biosynthesis</keyword>
<dbReference type="InterPro" id="IPR011822">
    <property type="entry name" value="MetH"/>
</dbReference>
<keyword evidence="11 19" id="KW-0808">Transferase</keyword>
<dbReference type="EC" id="2.1.1.13" evidence="6 19"/>
<reference evidence="29 30" key="1">
    <citation type="journal article" date="2010" name="Stand. Genomic Sci.">
        <title>Complete genome sequence of Spirochaeta smaragdinae type strain (SEBR 4228).</title>
        <authorList>
            <person name="Mavromatis K."/>
            <person name="Yasawong M."/>
            <person name="Chertkov O."/>
            <person name="Lapidus A."/>
            <person name="Lucas S."/>
            <person name="Nolan M."/>
            <person name="Del Rio T.G."/>
            <person name="Tice H."/>
            <person name="Cheng J.F."/>
            <person name="Pitluck S."/>
            <person name="Liolios K."/>
            <person name="Ivanova N."/>
            <person name="Tapia R."/>
            <person name="Han C."/>
            <person name="Bruce D."/>
            <person name="Goodwin L."/>
            <person name="Pati A."/>
            <person name="Chen A."/>
            <person name="Palaniappan K."/>
            <person name="Land M."/>
            <person name="Hauser L."/>
            <person name="Chang Y.J."/>
            <person name="Jeffries C.D."/>
            <person name="Detter J.C."/>
            <person name="Rohde M."/>
            <person name="Brambilla E."/>
            <person name="Spring S."/>
            <person name="Goker M."/>
            <person name="Sikorski J."/>
            <person name="Woyke T."/>
            <person name="Bristow J."/>
            <person name="Eisen J.A."/>
            <person name="Markowitz V."/>
            <person name="Hugenholtz P."/>
            <person name="Klenk H.P."/>
            <person name="Kyrpides N.C."/>
        </authorList>
    </citation>
    <scope>NUCLEOTIDE SEQUENCE [LARGE SCALE GENOMIC DNA]</scope>
    <source>
        <strain evidence="30">DSM 11293 / JCM 15392 / SEBR 4228</strain>
    </source>
</reference>
<evidence type="ECO:0000256" key="5">
    <source>
        <dbReference type="ARBA" id="ARBA00010398"/>
    </source>
</evidence>
<feature type="binding site" evidence="21">
    <location>
        <position position="830"/>
    </location>
    <ligand>
        <name>methylcob(III)alamin</name>
        <dbReference type="ChEBI" id="CHEBI:28115"/>
    </ligand>
</feature>
<keyword evidence="10 19" id="KW-0846">Cobalamin</keyword>
<evidence type="ECO:0000256" key="8">
    <source>
        <dbReference type="ARBA" id="ARBA00022603"/>
    </source>
</evidence>
<dbReference type="PROSITE" id="PS51337">
    <property type="entry name" value="B12_BINDING_NTER"/>
    <property type="match status" value="1"/>
</dbReference>
<name>E1RBM2_SEDSS</name>
<keyword evidence="17 19" id="KW-0170">Cobalt</keyword>
<dbReference type="Proteomes" id="UP000002318">
    <property type="component" value="Chromosome"/>
</dbReference>
<evidence type="ECO:0000256" key="23">
    <source>
        <dbReference type="SAM" id="MobiDB-lite"/>
    </source>
</evidence>
<dbReference type="GO" id="GO:0031419">
    <property type="term" value="F:cobalamin binding"/>
    <property type="evidence" value="ECO:0007669"/>
    <property type="project" value="UniProtKB-UniRule"/>
</dbReference>
<dbReference type="InterPro" id="IPR011005">
    <property type="entry name" value="Dihydropteroate_synth-like_sf"/>
</dbReference>
<evidence type="ECO:0000256" key="11">
    <source>
        <dbReference type="ARBA" id="ARBA00022679"/>
    </source>
</evidence>
<dbReference type="InterPro" id="IPR003726">
    <property type="entry name" value="HCY_dom"/>
</dbReference>
<feature type="region of interest" description="Disordered" evidence="23">
    <location>
        <begin position="844"/>
        <end position="898"/>
    </location>
</feature>
<evidence type="ECO:0000256" key="3">
    <source>
        <dbReference type="ARBA" id="ARBA00001956"/>
    </source>
</evidence>
<evidence type="ECO:0000256" key="7">
    <source>
        <dbReference type="ARBA" id="ARBA00013998"/>
    </source>
</evidence>
<dbReference type="SUPFAM" id="SSF82282">
    <property type="entry name" value="Homocysteine S-methyltransferase"/>
    <property type="match status" value="1"/>
</dbReference>
<dbReference type="Gene3D" id="3.40.50.280">
    <property type="entry name" value="Cobalamin-binding domain"/>
    <property type="match status" value="1"/>
</dbReference>
<evidence type="ECO:0000256" key="10">
    <source>
        <dbReference type="ARBA" id="ARBA00022628"/>
    </source>
</evidence>
<dbReference type="InterPro" id="IPR036594">
    <property type="entry name" value="Meth_synthase_dom"/>
</dbReference>
<dbReference type="PIRSF" id="PIRSF000381">
    <property type="entry name" value="MetH"/>
    <property type="match status" value="1"/>
</dbReference>